<dbReference type="PANTHER" id="PTHR43479">
    <property type="entry name" value="ACREF/ENVCD OPERON REPRESSOR-RELATED"/>
    <property type="match status" value="1"/>
</dbReference>
<dbReference type="SUPFAM" id="SSF46689">
    <property type="entry name" value="Homeodomain-like"/>
    <property type="match status" value="1"/>
</dbReference>
<evidence type="ECO:0000259" key="4">
    <source>
        <dbReference type="PROSITE" id="PS50977"/>
    </source>
</evidence>
<gene>
    <name evidence="5" type="ORF">H0266_13480</name>
</gene>
<comment type="caution">
    <text evidence="5">The sequence shown here is derived from an EMBL/GenBank/DDBJ whole genome shotgun (WGS) entry which is preliminary data.</text>
</comment>
<evidence type="ECO:0000256" key="1">
    <source>
        <dbReference type="ARBA" id="ARBA00022491"/>
    </source>
</evidence>
<dbReference type="InterPro" id="IPR050624">
    <property type="entry name" value="HTH-type_Tx_Regulator"/>
</dbReference>
<keyword evidence="6" id="KW-1185">Reference proteome</keyword>
<reference evidence="5 6" key="1">
    <citation type="journal article" date="2004" name="Extremophiles">
        <title>Halobacillus locisalis sp. nov., a halophilic bacterium isolated from a marine solar saltern of the Yellow Sea in Korea.</title>
        <authorList>
            <person name="Yoon J.H."/>
            <person name="Kang K.H."/>
            <person name="Oh T.K."/>
            <person name="Park Y.H."/>
        </authorList>
    </citation>
    <scope>NUCLEOTIDE SEQUENCE [LARGE SCALE GENOMIC DNA]</scope>
    <source>
        <strain evidence="5 6">KCTC 3788</strain>
    </source>
</reference>
<dbReference type="GO" id="GO:0003677">
    <property type="term" value="F:DNA binding"/>
    <property type="evidence" value="ECO:0007669"/>
    <property type="project" value="UniProtKB-UniRule"/>
</dbReference>
<dbReference type="RefSeq" id="WP_181472958.1">
    <property type="nucleotide sequence ID" value="NZ_JACEFG010000003.1"/>
</dbReference>
<keyword evidence="1" id="KW-0678">Repressor</keyword>
<dbReference type="InterPro" id="IPR009057">
    <property type="entry name" value="Homeodomain-like_sf"/>
</dbReference>
<feature type="DNA-binding region" description="H-T-H motif" evidence="3">
    <location>
        <begin position="37"/>
        <end position="56"/>
    </location>
</feature>
<organism evidence="5 6">
    <name type="scientific">Halobacillus locisalis</name>
    <dbReference type="NCBI Taxonomy" id="220753"/>
    <lineage>
        <taxon>Bacteria</taxon>
        <taxon>Bacillati</taxon>
        <taxon>Bacillota</taxon>
        <taxon>Bacilli</taxon>
        <taxon>Bacillales</taxon>
        <taxon>Bacillaceae</taxon>
        <taxon>Halobacillus</taxon>
    </lineage>
</organism>
<protein>
    <submittedName>
        <fullName evidence="5">TetR/AcrR family transcriptional regulator</fullName>
    </submittedName>
</protein>
<dbReference type="EMBL" id="JACEFG010000003">
    <property type="protein sequence ID" value="MBA2175903.1"/>
    <property type="molecule type" value="Genomic_DNA"/>
</dbReference>
<feature type="domain" description="HTH tetR-type" evidence="4">
    <location>
        <begin position="14"/>
        <end position="74"/>
    </location>
</feature>
<dbReference type="Pfam" id="PF00440">
    <property type="entry name" value="TetR_N"/>
    <property type="match status" value="1"/>
</dbReference>
<dbReference type="Proteomes" id="UP000571017">
    <property type="component" value="Unassembled WGS sequence"/>
</dbReference>
<accession>A0A838CVG2</accession>
<dbReference type="InterPro" id="IPR023772">
    <property type="entry name" value="DNA-bd_HTH_TetR-type_CS"/>
</dbReference>
<sequence length="197" mass="22930">MSEMKSQPLTKKGLMTRKKLLEVAESVFSEKGYFDASIVEITFRSGVAQGTFYNYFPTKKAIYDELVRDLSSTLRHNVKLAIEGEESFEQKQRAGFKAFFTWVITHRNSYSIIQQSVLVDKELYRWYYEKLANGFMNALDEAIENGECKTLDKEAIAYCLMGIGQFIGMRWVFWEEQEVPEYVFEEAMELVFHGLTP</sequence>
<keyword evidence="2 3" id="KW-0238">DNA-binding</keyword>
<name>A0A838CVG2_9BACI</name>
<evidence type="ECO:0000313" key="6">
    <source>
        <dbReference type="Proteomes" id="UP000571017"/>
    </source>
</evidence>
<dbReference type="PRINTS" id="PR00455">
    <property type="entry name" value="HTHTETR"/>
</dbReference>
<dbReference type="PROSITE" id="PS50977">
    <property type="entry name" value="HTH_TETR_2"/>
    <property type="match status" value="1"/>
</dbReference>
<dbReference type="PANTHER" id="PTHR43479:SF8">
    <property type="entry name" value="TRANSCRIPTIONAL REGULATOR, TETR FAMILY"/>
    <property type="match status" value="1"/>
</dbReference>
<proteinExistence type="predicted"/>
<dbReference type="Gene3D" id="1.10.357.10">
    <property type="entry name" value="Tetracycline Repressor, domain 2"/>
    <property type="match status" value="1"/>
</dbReference>
<dbReference type="AlphaFoldDB" id="A0A838CVG2"/>
<dbReference type="SUPFAM" id="SSF48498">
    <property type="entry name" value="Tetracyclin repressor-like, C-terminal domain"/>
    <property type="match status" value="1"/>
</dbReference>
<evidence type="ECO:0000313" key="5">
    <source>
        <dbReference type="EMBL" id="MBA2175903.1"/>
    </source>
</evidence>
<dbReference type="InterPro" id="IPR036271">
    <property type="entry name" value="Tet_transcr_reg_TetR-rel_C_sf"/>
</dbReference>
<dbReference type="InterPro" id="IPR001647">
    <property type="entry name" value="HTH_TetR"/>
</dbReference>
<dbReference type="PROSITE" id="PS01081">
    <property type="entry name" value="HTH_TETR_1"/>
    <property type="match status" value="1"/>
</dbReference>
<evidence type="ECO:0000256" key="2">
    <source>
        <dbReference type="ARBA" id="ARBA00023125"/>
    </source>
</evidence>
<evidence type="ECO:0000256" key="3">
    <source>
        <dbReference type="PROSITE-ProRule" id="PRU00335"/>
    </source>
</evidence>